<dbReference type="GO" id="GO:0005634">
    <property type="term" value="C:nucleus"/>
    <property type="evidence" value="ECO:0007669"/>
    <property type="project" value="TreeGrafter"/>
</dbReference>
<dbReference type="InterPro" id="IPR010921">
    <property type="entry name" value="Trp_repressor/repl_initiator"/>
</dbReference>
<dbReference type="EMBL" id="BEXD01000530">
    <property type="protein sequence ID" value="GBB88205.1"/>
    <property type="molecule type" value="Genomic_DNA"/>
</dbReference>
<feature type="domain" description="HTH CENPB-type" evidence="2">
    <location>
        <begin position="63"/>
        <end position="142"/>
    </location>
</feature>
<dbReference type="PANTHER" id="PTHR19303:SF74">
    <property type="entry name" value="POGO TRANSPOSABLE ELEMENT WITH KRAB DOMAIN"/>
    <property type="match status" value="1"/>
</dbReference>
<organism evidence="5 9">
    <name type="scientific">Rhizophagus clarus</name>
    <dbReference type="NCBI Taxonomy" id="94130"/>
    <lineage>
        <taxon>Eukaryota</taxon>
        <taxon>Fungi</taxon>
        <taxon>Fungi incertae sedis</taxon>
        <taxon>Mucoromycota</taxon>
        <taxon>Glomeromycotina</taxon>
        <taxon>Glomeromycetes</taxon>
        <taxon>Glomerales</taxon>
        <taxon>Glomeraceae</taxon>
        <taxon>Rhizophagus</taxon>
    </lineage>
</organism>
<dbReference type="SUPFAM" id="SSF48295">
    <property type="entry name" value="TrpR-like"/>
    <property type="match status" value="1"/>
</dbReference>
<dbReference type="GO" id="GO:0043565">
    <property type="term" value="F:sequence-specific DNA binding"/>
    <property type="evidence" value="ECO:0007669"/>
    <property type="project" value="InterPro"/>
</dbReference>
<dbReference type="EMBL" id="BEXD01003190">
    <property type="protein sequence ID" value="GBC00461.1"/>
    <property type="molecule type" value="Genomic_DNA"/>
</dbReference>
<protein>
    <recommendedName>
        <fullName evidence="2">HTH CENPB-type domain-containing protein</fullName>
    </recommendedName>
</protein>
<evidence type="ECO:0000313" key="5">
    <source>
        <dbReference type="EMBL" id="GBC00234.1"/>
    </source>
</evidence>
<dbReference type="InterPro" id="IPR006600">
    <property type="entry name" value="HTH_CenpB_DNA-bd_dom"/>
</dbReference>
<sequence>MPKVIKRQRASYSIEQKKEVVTYARQRGRNEAARHFDLDKSMVGRWVKASESWTSEIKNNTMRVGSGRKAYFPEAEAKLYNWVIVQRKKALAVTFVTVRLQMFEILREPDMVALYGELANNFMATFRWLTAFMKRHNLALRRRTRISQKLPEQLEESLESFYRFVIRLRIKNSIEMCNIFNMDETPVWFDMAGNFTINQKGEKTVHIRGTGNENNRFTVVLTCAADGTKLPPICIFKGKQMPRGEKAPPGVIVWFQESGWMNADLMKHYVSYLNQIRMSSGQSRLPAMMVYDSFRGHLEESVKQKFKENHVELAVIPGGLTSICQPLDVAINKPFKDNLRREWYHWMNNGGAGYTPAGNLRRAKISEVCGWVKRSWNNVSEEIIIRAFKKCGISNALDGTEDDEIYKEIDEVLDEIQNEMDNDVEEEMEIIDLNDS</sequence>
<proteinExistence type="predicted"/>
<evidence type="ECO:0000313" key="4">
    <source>
        <dbReference type="EMBL" id="GBB92495.1"/>
    </source>
</evidence>
<comment type="caution">
    <text evidence="5">The sequence shown here is derived from an EMBL/GenBank/DDBJ whole genome shotgun (WGS) entry which is preliminary data.</text>
</comment>
<dbReference type="Gene3D" id="1.10.10.60">
    <property type="entry name" value="Homeodomain-like"/>
    <property type="match status" value="2"/>
</dbReference>
<name>A0A2Z6RDM7_9GLOM</name>
<evidence type="ECO:0000313" key="3">
    <source>
        <dbReference type="EMBL" id="GBB88205.1"/>
    </source>
</evidence>
<keyword evidence="1" id="KW-0238">DNA-binding</keyword>
<dbReference type="AlphaFoldDB" id="A0A2Z6RDM7"/>
<dbReference type="InterPro" id="IPR004875">
    <property type="entry name" value="DDE_SF_endonuclease_dom"/>
</dbReference>
<evidence type="ECO:0000313" key="7">
    <source>
        <dbReference type="EMBL" id="GBC06424.1"/>
    </source>
</evidence>
<keyword evidence="9" id="KW-1185">Reference proteome</keyword>
<reference evidence="5 9" key="1">
    <citation type="submission" date="2017-11" db="EMBL/GenBank/DDBJ databases">
        <title>The genome of Rhizophagus clarus HR1 reveals common genetic basis of auxotrophy among arbuscular mycorrhizal fungi.</title>
        <authorList>
            <person name="Kobayashi Y."/>
        </authorList>
    </citation>
    <scope>NUCLEOTIDE SEQUENCE [LARGE SCALE GENOMIC DNA]</scope>
    <source>
        <strain evidence="5 9">HR1</strain>
    </source>
</reference>
<dbReference type="Proteomes" id="UP000247702">
    <property type="component" value="Unassembled WGS sequence"/>
</dbReference>
<dbReference type="PANTHER" id="PTHR19303">
    <property type="entry name" value="TRANSPOSON"/>
    <property type="match status" value="1"/>
</dbReference>
<evidence type="ECO:0000313" key="8">
    <source>
        <dbReference type="EMBL" id="GBC08907.1"/>
    </source>
</evidence>
<dbReference type="EMBL" id="BEXD01001130">
    <property type="protein sequence ID" value="GBB92495.1"/>
    <property type="molecule type" value="Genomic_DNA"/>
</dbReference>
<gene>
    <name evidence="5" type="ORF">RclHR1_00380002</name>
    <name evidence="6" type="ORF">RclHR1_03870001</name>
    <name evidence="7" type="ORF">RclHR1_06820003</name>
    <name evidence="8" type="ORF">RclHR1_08490001</name>
    <name evidence="3" type="ORF">RclHR1_14750002</name>
    <name evidence="4" type="ORF">RclHR1_20140002</name>
</gene>
<evidence type="ECO:0000313" key="9">
    <source>
        <dbReference type="Proteomes" id="UP000247702"/>
    </source>
</evidence>
<dbReference type="EMBL" id="BEXD01004073">
    <property type="protein sequence ID" value="GBC06424.1"/>
    <property type="molecule type" value="Genomic_DNA"/>
</dbReference>
<dbReference type="Pfam" id="PF03184">
    <property type="entry name" value="DDE_1"/>
    <property type="match status" value="1"/>
</dbReference>
<accession>A0A2Z6RDM7</accession>
<dbReference type="PROSITE" id="PS51253">
    <property type="entry name" value="HTH_CENPB"/>
    <property type="match status" value="1"/>
</dbReference>
<dbReference type="EMBL" id="BEXD01003112">
    <property type="protein sequence ID" value="GBC00234.1"/>
    <property type="molecule type" value="Genomic_DNA"/>
</dbReference>
<evidence type="ECO:0000256" key="1">
    <source>
        <dbReference type="ARBA" id="ARBA00023125"/>
    </source>
</evidence>
<evidence type="ECO:0000313" key="6">
    <source>
        <dbReference type="EMBL" id="GBC00461.1"/>
    </source>
</evidence>
<dbReference type="EMBL" id="BEXD01004258">
    <property type="protein sequence ID" value="GBC08907.1"/>
    <property type="molecule type" value="Genomic_DNA"/>
</dbReference>
<evidence type="ECO:0000259" key="2">
    <source>
        <dbReference type="PROSITE" id="PS51253"/>
    </source>
</evidence>
<dbReference type="InterPro" id="IPR050863">
    <property type="entry name" value="CenT-Element_Derived"/>
</dbReference>